<gene>
    <name evidence="1" type="ORF">MAPG_02907</name>
</gene>
<reference evidence="2" key="4">
    <citation type="journal article" date="2015" name="G3 (Bethesda)">
        <title>Genome sequences of three phytopathogenic species of the Magnaporthaceae family of fungi.</title>
        <authorList>
            <person name="Okagaki L.H."/>
            <person name="Nunes C.C."/>
            <person name="Sailsbery J."/>
            <person name="Clay B."/>
            <person name="Brown D."/>
            <person name="John T."/>
            <person name="Oh Y."/>
            <person name="Young N."/>
            <person name="Fitzgerald M."/>
            <person name="Haas B.J."/>
            <person name="Zeng Q."/>
            <person name="Young S."/>
            <person name="Adiconis X."/>
            <person name="Fan L."/>
            <person name="Levin J.Z."/>
            <person name="Mitchell T.K."/>
            <person name="Okubara P.A."/>
            <person name="Farman M.L."/>
            <person name="Kohn L.M."/>
            <person name="Birren B."/>
            <person name="Ma L.-J."/>
            <person name="Dean R.A."/>
        </authorList>
    </citation>
    <scope>NUCLEOTIDE SEQUENCE</scope>
    <source>
        <strain evidence="2">ATCC 64411 / 73-15</strain>
    </source>
</reference>
<dbReference type="EMBL" id="GL876967">
    <property type="protein sequence ID" value="KLU83857.1"/>
    <property type="molecule type" value="Genomic_DNA"/>
</dbReference>
<name>A0A0C4DSM5_MAGP6</name>
<keyword evidence="3" id="KW-1185">Reference proteome</keyword>
<protein>
    <submittedName>
        <fullName evidence="1 2">Uncharacterized protein</fullName>
    </submittedName>
</protein>
<evidence type="ECO:0000313" key="3">
    <source>
        <dbReference type="Proteomes" id="UP000011715"/>
    </source>
</evidence>
<organism evidence="2 3">
    <name type="scientific">Magnaporthiopsis poae (strain ATCC 64411 / 73-15)</name>
    <name type="common">Kentucky bluegrass fungus</name>
    <name type="synonym">Magnaporthe poae</name>
    <dbReference type="NCBI Taxonomy" id="644358"/>
    <lineage>
        <taxon>Eukaryota</taxon>
        <taxon>Fungi</taxon>
        <taxon>Dikarya</taxon>
        <taxon>Ascomycota</taxon>
        <taxon>Pezizomycotina</taxon>
        <taxon>Sordariomycetes</taxon>
        <taxon>Sordariomycetidae</taxon>
        <taxon>Magnaporthales</taxon>
        <taxon>Magnaporthaceae</taxon>
        <taxon>Magnaporthiopsis</taxon>
    </lineage>
</organism>
<sequence length="109" mass="11788">MGGRFQLTKTLLRVIPCNRQPLMTSLAVQSQFILAYGTVALLSGVVDRSADARSRAISSSPLVVPDSRPPSLKKRSSCERHGGMLDILDMTFDLVLVLDLVLGLLGTSF</sequence>
<reference evidence="1" key="3">
    <citation type="submission" date="2011-03" db="EMBL/GenBank/DDBJ databases">
        <title>Annotation of Magnaporthe poae ATCC 64411.</title>
        <authorList>
            <person name="Ma L.-J."/>
            <person name="Dead R."/>
            <person name="Young S.K."/>
            <person name="Zeng Q."/>
            <person name="Gargeya S."/>
            <person name="Fitzgerald M."/>
            <person name="Haas B."/>
            <person name="Abouelleil A."/>
            <person name="Alvarado L."/>
            <person name="Arachchi H.M."/>
            <person name="Berlin A."/>
            <person name="Brown A."/>
            <person name="Chapman S.B."/>
            <person name="Chen Z."/>
            <person name="Dunbar C."/>
            <person name="Freedman E."/>
            <person name="Gearin G."/>
            <person name="Gellesch M."/>
            <person name="Goldberg J."/>
            <person name="Griggs A."/>
            <person name="Gujja S."/>
            <person name="Heiman D."/>
            <person name="Howarth C."/>
            <person name="Larson L."/>
            <person name="Lui A."/>
            <person name="MacDonald P.J.P."/>
            <person name="Mehta T."/>
            <person name="Montmayeur A."/>
            <person name="Murphy C."/>
            <person name="Neiman D."/>
            <person name="Pearson M."/>
            <person name="Priest M."/>
            <person name="Roberts A."/>
            <person name="Saif S."/>
            <person name="Shea T."/>
            <person name="Shenoy N."/>
            <person name="Sisk P."/>
            <person name="Stolte C."/>
            <person name="Sykes S."/>
            <person name="Yandava C."/>
            <person name="Wortman J."/>
            <person name="Nusbaum C."/>
            <person name="Birren B."/>
        </authorList>
    </citation>
    <scope>NUCLEOTIDE SEQUENCE</scope>
    <source>
        <strain evidence="1">ATCC 64411</strain>
    </source>
</reference>
<reference evidence="2" key="5">
    <citation type="submission" date="2015-06" db="UniProtKB">
        <authorList>
            <consortium name="EnsemblFungi"/>
        </authorList>
    </citation>
    <scope>IDENTIFICATION</scope>
    <source>
        <strain evidence="2">ATCC 64411</strain>
    </source>
</reference>
<dbReference type="EMBL" id="ADBL01000705">
    <property type="status" value="NOT_ANNOTATED_CDS"/>
    <property type="molecule type" value="Genomic_DNA"/>
</dbReference>
<dbReference type="Proteomes" id="UP000011715">
    <property type="component" value="Unassembled WGS sequence"/>
</dbReference>
<dbReference type="EnsemblFungi" id="MAPG_02907T0">
    <property type="protein sequence ID" value="MAPG_02907T0"/>
    <property type="gene ID" value="MAPG_02907"/>
</dbReference>
<evidence type="ECO:0000313" key="1">
    <source>
        <dbReference type="EMBL" id="KLU83857.1"/>
    </source>
</evidence>
<proteinExistence type="predicted"/>
<evidence type="ECO:0000313" key="2">
    <source>
        <dbReference type="EnsemblFungi" id="MAPG_02907T0"/>
    </source>
</evidence>
<reference evidence="3" key="1">
    <citation type="submission" date="2010-05" db="EMBL/GenBank/DDBJ databases">
        <title>The genome sequence of Magnaporthe poae strain ATCC 64411.</title>
        <authorList>
            <person name="Ma L.-J."/>
            <person name="Dead R."/>
            <person name="Young S."/>
            <person name="Zeng Q."/>
            <person name="Koehrsen M."/>
            <person name="Alvarado L."/>
            <person name="Berlin A."/>
            <person name="Chapman S.B."/>
            <person name="Chen Z."/>
            <person name="Freedman E."/>
            <person name="Gellesch M."/>
            <person name="Goldberg J."/>
            <person name="Griggs A."/>
            <person name="Gujja S."/>
            <person name="Heilman E.R."/>
            <person name="Heiman D."/>
            <person name="Hepburn T."/>
            <person name="Howarth C."/>
            <person name="Jen D."/>
            <person name="Larson L."/>
            <person name="Mehta T."/>
            <person name="Neiman D."/>
            <person name="Pearson M."/>
            <person name="Roberts A."/>
            <person name="Saif S."/>
            <person name="Shea T."/>
            <person name="Shenoy N."/>
            <person name="Sisk P."/>
            <person name="Stolte C."/>
            <person name="Sykes S."/>
            <person name="Walk T."/>
            <person name="White J."/>
            <person name="Yandava C."/>
            <person name="Haas B."/>
            <person name="Nusbaum C."/>
            <person name="Birren B."/>
        </authorList>
    </citation>
    <scope>NUCLEOTIDE SEQUENCE [LARGE SCALE GENOMIC DNA]</scope>
    <source>
        <strain evidence="3">ATCC 64411 / 73-15</strain>
    </source>
</reference>
<reference evidence="1" key="2">
    <citation type="submission" date="2010-05" db="EMBL/GenBank/DDBJ databases">
        <title>The Genome Sequence of Magnaporthe poae strain ATCC 64411.</title>
        <authorList>
            <consortium name="The Broad Institute Genome Sequencing Platform"/>
            <consortium name="Broad Institute Genome Sequencing Center for Infectious Disease"/>
            <person name="Ma L.-J."/>
            <person name="Dead R."/>
            <person name="Young S."/>
            <person name="Zeng Q."/>
            <person name="Koehrsen M."/>
            <person name="Alvarado L."/>
            <person name="Berlin A."/>
            <person name="Chapman S.B."/>
            <person name="Chen Z."/>
            <person name="Freedman E."/>
            <person name="Gellesch M."/>
            <person name="Goldberg J."/>
            <person name="Griggs A."/>
            <person name="Gujja S."/>
            <person name="Heilman E.R."/>
            <person name="Heiman D."/>
            <person name="Hepburn T."/>
            <person name="Howarth C."/>
            <person name="Jen D."/>
            <person name="Larson L."/>
            <person name="Mehta T."/>
            <person name="Neiman D."/>
            <person name="Pearson M."/>
            <person name="Roberts A."/>
            <person name="Saif S."/>
            <person name="Shea T."/>
            <person name="Shenoy N."/>
            <person name="Sisk P."/>
            <person name="Stolte C."/>
            <person name="Sykes S."/>
            <person name="Walk T."/>
            <person name="White J."/>
            <person name="Yandava C."/>
            <person name="Haas B."/>
            <person name="Nusbaum C."/>
            <person name="Birren B."/>
        </authorList>
    </citation>
    <scope>NUCLEOTIDE SEQUENCE</scope>
    <source>
        <strain evidence="1">ATCC 64411</strain>
    </source>
</reference>
<dbReference type="VEuPathDB" id="FungiDB:MAPG_02907"/>
<dbReference type="AlphaFoldDB" id="A0A0C4DSM5"/>
<accession>A0A0C4DSM5</accession>